<dbReference type="GO" id="GO:0016646">
    <property type="term" value="F:oxidoreductase activity, acting on the CH-NH group of donors, NAD or NADP as acceptor"/>
    <property type="evidence" value="ECO:0007669"/>
    <property type="project" value="TreeGrafter"/>
</dbReference>
<dbReference type="SUPFAM" id="SSF51735">
    <property type="entry name" value="NAD(P)-binding Rossmann-fold domains"/>
    <property type="match status" value="1"/>
</dbReference>
<dbReference type="InterPro" id="IPR051606">
    <property type="entry name" value="Polyketide_Oxido-like"/>
</dbReference>
<name>A0A1H0BLI4_9ACTO</name>
<keyword evidence="3" id="KW-1185">Reference proteome</keyword>
<dbReference type="Proteomes" id="UP000198541">
    <property type="component" value="Unassembled WGS sequence"/>
</dbReference>
<feature type="domain" description="NAD(P)-binding" evidence="1">
    <location>
        <begin position="7"/>
        <end position="161"/>
    </location>
</feature>
<evidence type="ECO:0000259" key="1">
    <source>
        <dbReference type="Pfam" id="PF13460"/>
    </source>
</evidence>
<reference evidence="3" key="1">
    <citation type="submission" date="2016-10" db="EMBL/GenBank/DDBJ databases">
        <authorList>
            <person name="Varghese N."/>
            <person name="Submissions S."/>
        </authorList>
    </citation>
    <scope>NUCLEOTIDE SEQUENCE [LARGE SCALE GENOMIC DNA]</scope>
    <source>
        <strain evidence="3">DSM 27982</strain>
    </source>
</reference>
<dbReference type="Pfam" id="PF13460">
    <property type="entry name" value="NAD_binding_10"/>
    <property type="match status" value="1"/>
</dbReference>
<dbReference type="Gene3D" id="3.40.50.720">
    <property type="entry name" value="NAD(P)-binding Rossmann-like Domain"/>
    <property type="match status" value="1"/>
</dbReference>
<protein>
    <recommendedName>
        <fullName evidence="1">NAD(P)-binding domain-containing protein</fullName>
    </recommendedName>
</protein>
<evidence type="ECO:0000313" key="2">
    <source>
        <dbReference type="EMBL" id="SDN46526.1"/>
    </source>
</evidence>
<dbReference type="InterPro" id="IPR016040">
    <property type="entry name" value="NAD(P)-bd_dom"/>
</dbReference>
<gene>
    <name evidence="2" type="ORF">SAMN05216355_104104</name>
</gene>
<dbReference type="EMBL" id="FNIM01000004">
    <property type="protein sequence ID" value="SDN46526.1"/>
    <property type="molecule type" value="Genomic_DNA"/>
</dbReference>
<organism evidence="2 3">
    <name type="scientific">Actinomyces ruminicola</name>
    <dbReference type="NCBI Taxonomy" id="332524"/>
    <lineage>
        <taxon>Bacteria</taxon>
        <taxon>Bacillati</taxon>
        <taxon>Actinomycetota</taxon>
        <taxon>Actinomycetes</taxon>
        <taxon>Actinomycetales</taxon>
        <taxon>Actinomycetaceae</taxon>
        <taxon>Actinomyces</taxon>
    </lineage>
</organism>
<proteinExistence type="predicted"/>
<dbReference type="RefSeq" id="WP_086614635.1">
    <property type="nucleotide sequence ID" value="NZ_FNIM01000004.1"/>
</dbReference>
<dbReference type="InterPro" id="IPR036291">
    <property type="entry name" value="NAD(P)-bd_dom_sf"/>
</dbReference>
<dbReference type="PANTHER" id="PTHR43355:SF2">
    <property type="entry name" value="FLAVIN REDUCTASE (NADPH)"/>
    <property type="match status" value="1"/>
</dbReference>
<dbReference type="PANTHER" id="PTHR43355">
    <property type="entry name" value="FLAVIN REDUCTASE (NADPH)"/>
    <property type="match status" value="1"/>
</dbReference>
<dbReference type="AlphaFoldDB" id="A0A1H0BLI4"/>
<accession>A0A1H0BLI4</accession>
<evidence type="ECO:0000313" key="3">
    <source>
        <dbReference type="Proteomes" id="UP000198541"/>
    </source>
</evidence>
<sequence length="219" mass="24570">MRIAVIGGTGNAGSSIIEEALDRHHEVVCISRNPKDVVHTEFPDIDSRYGDCADVESLISSIPSDTDVLVNAVMPDPDNPTTFGTWASNVVEAAKARGVKRLLAVGDSCVFEVKPGVRLRDTSFLTPFYRTWYGVHELSHEVYLAEHELDWVEIAPAAKMFPDRRLKTYRVAVDELCTKDISDPDYAAQSYIGLEDFGYACLDEIERPRYHRQRICVAY</sequence>